<comment type="caution">
    <text evidence="2">The sequence shown here is derived from an EMBL/GenBank/DDBJ whole genome shotgun (WGS) entry which is preliminary data.</text>
</comment>
<proteinExistence type="predicted"/>
<name>A0A6A5DWH6_PERFL</name>
<feature type="compositionally biased region" description="Basic and acidic residues" evidence="1">
    <location>
        <begin position="73"/>
        <end position="92"/>
    </location>
</feature>
<evidence type="ECO:0000256" key="1">
    <source>
        <dbReference type="SAM" id="MobiDB-lite"/>
    </source>
</evidence>
<evidence type="ECO:0000313" key="2">
    <source>
        <dbReference type="EMBL" id="KAF1379041.1"/>
    </source>
</evidence>
<sequence length="441" mass="49514">MSDDVLMNDWTAALSVSSPDEDVDSAMSQCEDREEGVPPSKTTLWGEHDSQTKAQSPEKQHRPGPGPSCVSFKSDRSKNDGANFKRQDKMIHQRPECLEAEPSCVSMKSDESMGEPLVFKDGCHCVYQRRNLEELEPSCVSMKSDRSMGLPLEFKDGSHSVDQKIHQRPDCPEAEPSCVSMKSDESMGEPLVFKDGRHSDDQSGPGELRGSQSAQQHQTHLDSIFMLLEEDICTFVKNELKKIQKVLSPDYPECLESQREDEEVLDGEDEEQRRSSREAFLKITMHFLRRMKQEELADHLQNRNSAAGFRSKAAVGWTEESTLQTGNSQSFRLSGLRGRLYFSGLSSLLQPLPSESAGPELQSSRRLRNIIGEEDIHLDRTSGRYIPAAARCPVLEMSLEKRNIVHGGELKESCTKVATVSHTGWTGNREVTFKIKEQHKG</sequence>
<accession>A0A6A5DWH6</accession>
<gene>
    <name evidence="2" type="ORF">PFLUV_G00197100</name>
</gene>
<feature type="region of interest" description="Disordered" evidence="1">
    <location>
        <begin position="1"/>
        <end position="92"/>
    </location>
</feature>
<evidence type="ECO:0000313" key="3">
    <source>
        <dbReference type="Proteomes" id="UP000465112"/>
    </source>
</evidence>
<feature type="region of interest" description="Disordered" evidence="1">
    <location>
        <begin position="254"/>
        <end position="276"/>
    </location>
</feature>
<keyword evidence="3" id="KW-1185">Reference proteome</keyword>
<feature type="compositionally biased region" description="Basic and acidic residues" evidence="1">
    <location>
        <begin position="192"/>
        <end position="201"/>
    </location>
</feature>
<protein>
    <submittedName>
        <fullName evidence="2">Uncharacterized protein</fullName>
    </submittedName>
</protein>
<dbReference type="AlphaFoldDB" id="A0A6A5DWH6"/>
<feature type="region of interest" description="Disordered" evidence="1">
    <location>
        <begin position="163"/>
        <end position="216"/>
    </location>
</feature>
<dbReference type="EMBL" id="VHII01000016">
    <property type="protein sequence ID" value="KAF1379041.1"/>
    <property type="molecule type" value="Genomic_DNA"/>
</dbReference>
<dbReference type="Proteomes" id="UP000465112">
    <property type="component" value="Chromosome 16"/>
</dbReference>
<organism evidence="2 3">
    <name type="scientific">Perca fluviatilis</name>
    <name type="common">European perch</name>
    <dbReference type="NCBI Taxonomy" id="8168"/>
    <lineage>
        <taxon>Eukaryota</taxon>
        <taxon>Metazoa</taxon>
        <taxon>Chordata</taxon>
        <taxon>Craniata</taxon>
        <taxon>Vertebrata</taxon>
        <taxon>Euteleostomi</taxon>
        <taxon>Actinopterygii</taxon>
        <taxon>Neopterygii</taxon>
        <taxon>Teleostei</taxon>
        <taxon>Neoteleostei</taxon>
        <taxon>Acanthomorphata</taxon>
        <taxon>Eupercaria</taxon>
        <taxon>Perciformes</taxon>
        <taxon>Percoidei</taxon>
        <taxon>Percidae</taxon>
        <taxon>Percinae</taxon>
        <taxon>Perca</taxon>
    </lineage>
</organism>
<feature type="compositionally biased region" description="Acidic residues" evidence="1">
    <location>
        <begin position="259"/>
        <end position="270"/>
    </location>
</feature>
<reference evidence="2 3" key="1">
    <citation type="submission" date="2019-06" db="EMBL/GenBank/DDBJ databases">
        <title>A chromosome-scale genome assembly of the European perch, Perca fluviatilis.</title>
        <authorList>
            <person name="Roques C."/>
            <person name="Zahm M."/>
            <person name="Cabau C."/>
            <person name="Klopp C."/>
            <person name="Bouchez O."/>
            <person name="Donnadieu C."/>
            <person name="Kuhl H."/>
            <person name="Gislard M."/>
            <person name="Guendouz S."/>
            <person name="Journot L."/>
            <person name="Haffray P."/>
            <person name="Bestin A."/>
            <person name="Morvezen R."/>
            <person name="Feron R."/>
            <person name="Wen M."/>
            <person name="Jouanno E."/>
            <person name="Herpin A."/>
            <person name="Schartl M."/>
            <person name="Postlethwait J."/>
            <person name="Schaerlinger B."/>
            <person name="Chardard D."/>
            <person name="Lecocq T."/>
            <person name="Poncet C."/>
            <person name="Jaffrelo L."/>
            <person name="Lampietro C."/>
            <person name="Guiguen Y."/>
        </authorList>
    </citation>
    <scope>NUCLEOTIDE SEQUENCE [LARGE SCALE GENOMIC DNA]</scope>
    <source>
        <tissue evidence="2">Blood</tissue>
    </source>
</reference>
<feature type="compositionally biased region" description="Basic and acidic residues" evidence="1">
    <location>
        <begin position="46"/>
        <end position="61"/>
    </location>
</feature>